<feature type="compositionally biased region" description="Low complexity" evidence="1">
    <location>
        <begin position="275"/>
        <end position="292"/>
    </location>
</feature>
<sequence length="447" mass="48027">MSWCQTVVFARRIHDSKRPRTLRWAWEGARERSSAPLPSAANLCRCRNGDNAGNLDALQGARVAGPRPADTALLRRSLPKGAKSGARTGAAQGVRPFFWLGVEPSAEFSAASGPQRSSRARGGVVRAACKTLGGKLWSQQTDRQLLNGNEGASVTATDAGCMARRQQTGALYGGLVVQHAPVRVRLCCCACALLHWLRALSCSVCDAMREAIRRRVHGLQKNPSRPMAFPAPENGPKRMTRGRGAGCKQATARCTQAAEATHARCLSTLRHLSDSSTASPASCPASSAIRAAGDSTPASLSSAWALGARGRRRIELREHTRLTQAAQLGTRPRHARLVQSEVLSPLARHLDDWSLRDRAIRDADSDPQAVRSTENRGQEGPTSGSARHLPFHLQFNPGQGPLLTAGAQHTCSCFTPDLGHRPQSPALASLSASTVARENFHGTRQRR</sequence>
<feature type="region of interest" description="Disordered" evidence="1">
    <location>
        <begin position="275"/>
        <end position="294"/>
    </location>
</feature>
<protein>
    <submittedName>
        <fullName evidence="2">Uncharacterized protein</fullName>
    </submittedName>
</protein>
<evidence type="ECO:0000313" key="2">
    <source>
        <dbReference type="EMBL" id="OAG07216.1"/>
    </source>
</evidence>
<dbReference type="GeneID" id="28763614"/>
<dbReference type="EMBL" id="KV441551">
    <property type="protein sequence ID" value="OAG07216.1"/>
    <property type="molecule type" value="Genomic_DNA"/>
</dbReference>
<keyword evidence="3" id="KW-1185">Reference proteome</keyword>
<proteinExistence type="predicted"/>
<name>A0A177CIS5_9PLEO</name>
<gene>
    <name evidence="2" type="ORF">CC84DRAFT_1175066</name>
</gene>
<feature type="region of interest" description="Disordered" evidence="1">
    <location>
        <begin position="424"/>
        <end position="447"/>
    </location>
</feature>
<dbReference type="AlphaFoldDB" id="A0A177CIS5"/>
<dbReference type="RefSeq" id="XP_018037581.1">
    <property type="nucleotide sequence ID" value="XM_018180128.1"/>
</dbReference>
<feature type="region of interest" description="Disordered" evidence="1">
    <location>
        <begin position="221"/>
        <end position="244"/>
    </location>
</feature>
<evidence type="ECO:0000256" key="1">
    <source>
        <dbReference type="SAM" id="MobiDB-lite"/>
    </source>
</evidence>
<dbReference type="InParanoid" id="A0A177CIS5"/>
<reference evidence="2 3" key="1">
    <citation type="submission" date="2016-05" db="EMBL/GenBank/DDBJ databases">
        <title>Comparative analysis of secretome profiles of manganese(II)-oxidizing ascomycete fungi.</title>
        <authorList>
            <consortium name="DOE Joint Genome Institute"/>
            <person name="Zeiner C.A."/>
            <person name="Purvine S.O."/>
            <person name="Zink E.M."/>
            <person name="Wu S."/>
            <person name="Pasa-Tolic L."/>
            <person name="Chaput D.L."/>
            <person name="Haridas S."/>
            <person name="Grigoriev I.V."/>
            <person name="Santelli C.M."/>
            <person name="Hansel C.M."/>
        </authorList>
    </citation>
    <scope>NUCLEOTIDE SEQUENCE [LARGE SCALE GENOMIC DNA]</scope>
    <source>
        <strain evidence="2 3">AP3s5-JAC2a</strain>
    </source>
</reference>
<evidence type="ECO:0000313" key="3">
    <source>
        <dbReference type="Proteomes" id="UP000077069"/>
    </source>
</evidence>
<organism evidence="2 3">
    <name type="scientific">Paraphaeosphaeria sporulosa</name>
    <dbReference type="NCBI Taxonomy" id="1460663"/>
    <lineage>
        <taxon>Eukaryota</taxon>
        <taxon>Fungi</taxon>
        <taxon>Dikarya</taxon>
        <taxon>Ascomycota</taxon>
        <taxon>Pezizomycotina</taxon>
        <taxon>Dothideomycetes</taxon>
        <taxon>Pleosporomycetidae</taxon>
        <taxon>Pleosporales</taxon>
        <taxon>Massarineae</taxon>
        <taxon>Didymosphaeriaceae</taxon>
        <taxon>Paraphaeosphaeria</taxon>
    </lineage>
</organism>
<dbReference type="Proteomes" id="UP000077069">
    <property type="component" value="Unassembled WGS sequence"/>
</dbReference>
<accession>A0A177CIS5</accession>
<feature type="region of interest" description="Disordered" evidence="1">
    <location>
        <begin position="364"/>
        <end position="391"/>
    </location>
</feature>